<protein>
    <submittedName>
        <fullName evidence="2">Uncharacterized protein</fullName>
    </submittedName>
</protein>
<evidence type="ECO:0000313" key="3">
    <source>
        <dbReference type="Proteomes" id="UP000596742"/>
    </source>
</evidence>
<feature type="region of interest" description="Disordered" evidence="1">
    <location>
        <begin position="122"/>
        <end position="149"/>
    </location>
</feature>
<organism evidence="2 3">
    <name type="scientific">Mytilus galloprovincialis</name>
    <name type="common">Mediterranean mussel</name>
    <dbReference type="NCBI Taxonomy" id="29158"/>
    <lineage>
        <taxon>Eukaryota</taxon>
        <taxon>Metazoa</taxon>
        <taxon>Spiralia</taxon>
        <taxon>Lophotrochozoa</taxon>
        <taxon>Mollusca</taxon>
        <taxon>Bivalvia</taxon>
        <taxon>Autobranchia</taxon>
        <taxon>Pteriomorphia</taxon>
        <taxon>Mytilida</taxon>
        <taxon>Mytiloidea</taxon>
        <taxon>Mytilidae</taxon>
        <taxon>Mytilinae</taxon>
        <taxon>Mytilus</taxon>
    </lineage>
</organism>
<sequence length="149" mass="16254">MINRVQYQGDRAYIKRSHLQYRSVIGFDLVMTGGESLIRTRPRAANGYTPTLGPTPVVQSAEAVYQVEVLEEVCQVEGVEVVLQAEVVEAVLQAEVKGGGNTQTSGIIGGAPLMGRQIRKTREPRFGSAGSRNLEAEPKHADSSRFQIQ</sequence>
<reference evidence="2" key="1">
    <citation type="submission" date="2018-11" db="EMBL/GenBank/DDBJ databases">
        <authorList>
            <person name="Alioto T."/>
            <person name="Alioto T."/>
        </authorList>
    </citation>
    <scope>NUCLEOTIDE SEQUENCE</scope>
</reference>
<dbReference type="AlphaFoldDB" id="A0A8B6CXL8"/>
<gene>
    <name evidence="2" type="ORF">MGAL_10B068043</name>
</gene>
<accession>A0A8B6CXL8</accession>
<feature type="compositionally biased region" description="Basic and acidic residues" evidence="1">
    <location>
        <begin position="134"/>
        <end position="143"/>
    </location>
</feature>
<dbReference type="EMBL" id="UYJE01002572">
    <property type="protein sequence ID" value="VDI11968.1"/>
    <property type="molecule type" value="Genomic_DNA"/>
</dbReference>
<dbReference type="Proteomes" id="UP000596742">
    <property type="component" value="Unassembled WGS sequence"/>
</dbReference>
<keyword evidence="3" id="KW-1185">Reference proteome</keyword>
<dbReference type="OrthoDB" id="6161362at2759"/>
<name>A0A8B6CXL8_MYTGA</name>
<comment type="caution">
    <text evidence="2">The sequence shown here is derived from an EMBL/GenBank/DDBJ whole genome shotgun (WGS) entry which is preliminary data.</text>
</comment>
<evidence type="ECO:0000313" key="2">
    <source>
        <dbReference type="EMBL" id="VDI11968.1"/>
    </source>
</evidence>
<evidence type="ECO:0000256" key="1">
    <source>
        <dbReference type="SAM" id="MobiDB-lite"/>
    </source>
</evidence>
<proteinExistence type="predicted"/>